<dbReference type="SMART" id="SM00176">
    <property type="entry name" value="RAN"/>
    <property type="match status" value="1"/>
</dbReference>
<dbReference type="InterPro" id="IPR005225">
    <property type="entry name" value="Small_GTP-bd"/>
</dbReference>
<dbReference type="PROSITE" id="PS51420">
    <property type="entry name" value="RHO"/>
    <property type="match status" value="1"/>
</dbReference>
<dbReference type="PRINTS" id="PR00449">
    <property type="entry name" value="RASTRNSFRMNG"/>
</dbReference>
<dbReference type="SMART" id="SM00175">
    <property type="entry name" value="RAB"/>
    <property type="match status" value="1"/>
</dbReference>
<proteinExistence type="predicted"/>
<dbReference type="NCBIfam" id="TIGR00231">
    <property type="entry name" value="small_GTP"/>
    <property type="match status" value="1"/>
</dbReference>
<dbReference type="InterPro" id="IPR050227">
    <property type="entry name" value="Rab"/>
</dbReference>
<dbReference type="Proteomes" id="UP001558632">
    <property type="component" value="Unassembled WGS sequence"/>
</dbReference>
<dbReference type="SUPFAM" id="SSF52540">
    <property type="entry name" value="P-loop containing nucleoside triphosphate hydrolases"/>
    <property type="match status" value="1"/>
</dbReference>
<evidence type="ECO:0000256" key="2">
    <source>
        <dbReference type="ARBA" id="ARBA00023134"/>
    </source>
</evidence>
<dbReference type="InterPro" id="IPR001806">
    <property type="entry name" value="Small_GTPase"/>
</dbReference>
<keyword evidence="4" id="KW-1185">Reference proteome</keyword>
<dbReference type="InterPro" id="IPR027417">
    <property type="entry name" value="P-loop_NTPase"/>
</dbReference>
<name>A0ABR3K7M9_TRISP</name>
<evidence type="ECO:0000313" key="3">
    <source>
        <dbReference type="EMBL" id="KAL1231923.1"/>
    </source>
</evidence>
<dbReference type="PROSITE" id="PS51419">
    <property type="entry name" value="RAB"/>
    <property type="match status" value="1"/>
</dbReference>
<dbReference type="Gene3D" id="3.40.50.300">
    <property type="entry name" value="P-loop containing nucleotide triphosphate hydrolases"/>
    <property type="match status" value="1"/>
</dbReference>
<keyword evidence="2" id="KW-0342">GTP-binding</keyword>
<organism evidence="3 4">
    <name type="scientific">Trichinella spiralis</name>
    <name type="common">Trichina worm</name>
    <dbReference type="NCBI Taxonomy" id="6334"/>
    <lineage>
        <taxon>Eukaryota</taxon>
        <taxon>Metazoa</taxon>
        <taxon>Ecdysozoa</taxon>
        <taxon>Nematoda</taxon>
        <taxon>Enoplea</taxon>
        <taxon>Dorylaimia</taxon>
        <taxon>Trichinellida</taxon>
        <taxon>Trichinellidae</taxon>
        <taxon>Trichinella</taxon>
    </lineage>
</organism>
<protein>
    <submittedName>
        <fullName evidence="3">Ras-related protein</fullName>
    </submittedName>
</protein>
<evidence type="ECO:0000313" key="4">
    <source>
        <dbReference type="Proteomes" id="UP001558632"/>
    </source>
</evidence>
<dbReference type="PROSITE" id="PS51421">
    <property type="entry name" value="RAS"/>
    <property type="match status" value="1"/>
</dbReference>
<gene>
    <name evidence="3" type="ORF">TSPI_04804</name>
</gene>
<reference evidence="3 4" key="1">
    <citation type="submission" date="2024-07" db="EMBL/GenBank/DDBJ databases">
        <title>Enhanced genomic and transcriptomic resources for Trichinella pseudospiralis and T. spiralis underpin the discovery of pronounced molecular differences between stages and species.</title>
        <authorList>
            <person name="Pasi K.K."/>
            <person name="La Rosa G."/>
            <person name="Gomez-Morales M.A."/>
            <person name="Tosini F."/>
            <person name="Sumanam S."/>
            <person name="Young N.D."/>
            <person name="Chang B.C."/>
            <person name="Robin G.B."/>
        </authorList>
    </citation>
    <scope>NUCLEOTIDE SEQUENCE [LARGE SCALE GENOMIC DNA]</scope>
    <source>
        <strain evidence="3">ISS534</strain>
    </source>
</reference>
<dbReference type="EMBL" id="JBEUSY010000452">
    <property type="protein sequence ID" value="KAL1231923.1"/>
    <property type="molecule type" value="Genomic_DNA"/>
</dbReference>
<evidence type="ECO:0000256" key="1">
    <source>
        <dbReference type="ARBA" id="ARBA00022741"/>
    </source>
</evidence>
<comment type="caution">
    <text evidence="3">The sequence shown here is derived from an EMBL/GenBank/DDBJ whole genome shotgun (WGS) entry which is preliminary data.</text>
</comment>
<dbReference type="Pfam" id="PF00071">
    <property type="entry name" value="Ras"/>
    <property type="match status" value="1"/>
</dbReference>
<dbReference type="SMART" id="SM00174">
    <property type="entry name" value="RHO"/>
    <property type="match status" value="1"/>
</dbReference>
<sequence length="213" mass="24195">MSLVRAQSITSRPDTLIDYAYKVMLVGDSYVGKTCLLVRLKDDKFLGDNFQSTVGIDYTSKVISVNGSSVKLQVWDTAGQERFHSLTRAYYRDTDAVLLLFDLTNYDSFIRCRSWLADVKENSLECAFICLVGSKLDLQGKRVVKFEEAIKMAQDFNLSYIETSSKTGENVNALFYITAKQLLRRKKVDLLARYSIDLNDQQSIEKHNCCSSS</sequence>
<dbReference type="CDD" id="cd00154">
    <property type="entry name" value="Rab"/>
    <property type="match status" value="1"/>
</dbReference>
<dbReference type="PANTHER" id="PTHR47977">
    <property type="entry name" value="RAS-RELATED PROTEIN RAB"/>
    <property type="match status" value="1"/>
</dbReference>
<dbReference type="SMART" id="SM00173">
    <property type="entry name" value="RAS"/>
    <property type="match status" value="1"/>
</dbReference>
<keyword evidence="1" id="KW-0547">Nucleotide-binding</keyword>
<accession>A0ABR3K7M9</accession>